<dbReference type="KEGG" id="bmei:Spa11_06390"/>
<proteinExistence type="predicted"/>
<dbReference type="AlphaFoldDB" id="A0A518K3T2"/>
<dbReference type="Proteomes" id="UP000316426">
    <property type="component" value="Chromosome"/>
</dbReference>
<dbReference type="EMBL" id="CP036349">
    <property type="protein sequence ID" value="QDV72462.1"/>
    <property type="molecule type" value="Genomic_DNA"/>
</dbReference>
<keyword evidence="3" id="KW-1185">Reference proteome</keyword>
<feature type="compositionally biased region" description="Basic residues" evidence="1">
    <location>
        <begin position="32"/>
        <end position="41"/>
    </location>
</feature>
<gene>
    <name evidence="2" type="ORF">Spa11_06390</name>
</gene>
<feature type="region of interest" description="Disordered" evidence="1">
    <location>
        <begin position="1"/>
        <end position="62"/>
    </location>
</feature>
<accession>A0A518K3T2</accession>
<dbReference type="RefSeq" id="WP_145107492.1">
    <property type="nucleotide sequence ID" value="NZ_CP036349.1"/>
</dbReference>
<name>A0A518K3T2_9BACT</name>
<protein>
    <submittedName>
        <fullName evidence="2">Uncharacterized protein</fullName>
    </submittedName>
</protein>
<organism evidence="2 3">
    <name type="scientific">Botrimarina mediterranea</name>
    <dbReference type="NCBI Taxonomy" id="2528022"/>
    <lineage>
        <taxon>Bacteria</taxon>
        <taxon>Pseudomonadati</taxon>
        <taxon>Planctomycetota</taxon>
        <taxon>Planctomycetia</taxon>
        <taxon>Pirellulales</taxon>
        <taxon>Lacipirellulaceae</taxon>
        <taxon>Botrimarina</taxon>
    </lineage>
</organism>
<reference evidence="2 3" key="1">
    <citation type="submission" date="2019-02" db="EMBL/GenBank/DDBJ databases">
        <title>Deep-cultivation of Planctomycetes and their phenomic and genomic characterization uncovers novel biology.</title>
        <authorList>
            <person name="Wiegand S."/>
            <person name="Jogler M."/>
            <person name="Boedeker C."/>
            <person name="Pinto D."/>
            <person name="Vollmers J."/>
            <person name="Rivas-Marin E."/>
            <person name="Kohn T."/>
            <person name="Peeters S.H."/>
            <person name="Heuer A."/>
            <person name="Rast P."/>
            <person name="Oberbeckmann S."/>
            <person name="Bunk B."/>
            <person name="Jeske O."/>
            <person name="Meyerdierks A."/>
            <person name="Storesund J.E."/>
            <person name="Kallscheuer N."/>
            <person name="Luecker S."/>
            <person name="Lage O.M."/>
            <person name="Pohl T."/>
            <person name="Merkel B.J."/>
            <person name="Hornburger P."/>
            <person name="Mueller R.-W."/>
            <person name="Bruemmer F."/>
            <person name="Labrenz M."/>
            <person name="Spormann A.M."/>
            <person name="Op den Camp H."/>
            <person name="Overmann J."/>
            <person name="Amann R."/>
            <person name="Jetten M.S.M."/>
            <person name="Mascher T."/>
            <person name="Medema M.H."/>
            <person name="Devos D.P."/>
            <person name="Kaster A.-K."/>
            <person name="Ovreas L."/>
            <person name="Rohde M."/>
            <person name="Galperin M.Y."/>
            <person name="Jogler C."/>
        </authorList>
    </citation>
    <scope>NUCLEOTIDE SEQUENCE [LARGE SCALE GENOMIC DNA]</scope>
    <source>
        <strain evidence="2 3">Spa11</strain>
    </source>
</reference>
<evidence type="ECO:0000313" key="3">
    <source>
        <dbReference type="Proteomes" id="UP000316426"/>
    </source>
</evidence>
<evidence type="ECO:0000256" key="1">
    <source>
        <dbReference type="SAM" id="MobiDB-lite"/>
    </source>
</evidence>
<sequence length="62" mass="6998">MYANDLDPSDEPLDVVRQRTPIRKANGPGRDRKQKARRTSQRKQGGATVGGIHRRGSKRRSN</sequence>
<evidence type="ECO:0000313" key="2">
    <source>
        <dbReference type="EMBL" id="QDV72462.1"/>
    </source>
</evidence>
<feature type="compositionally biased region" description="Basic residues" evidence="1">
    <location>
        <begin position="52"/>
        <end position="62"/>
    </location>
</feature>